<reference evidence="2 3" key="1">
    <citation type="submission" date="2024-02" db="EMBL/GenBank/DDBJ databases">
        <title>A draft genome for the cacao thread blight pathogen Marasmius crinis-equi.</title>
        <authorList>
            <person name="Cohen S.P."/>
            <person name="Baruah I.K."/>
            <person name="Amoako-Attah I."/>
            <person name="Bukari Y."/>
            <person name="Meinhardt L.W."/>
            <person name="Bailey B.A."/>
        </authorList>
    </citation>
    <scope>NUCLEOTIDE SEQUENCE [LARGE SCALE GENOMIC DNA]</scope>
    <source>
        <strain evidence="2 3">GH-76</strain>
    </source>
</reference>
<feature type="coiled-coil region" evidence="1">
    <location>
        <begin position="95"/>
        <end position="122"/>
    </location>
</feature>
<evidence type="ECO:0000313" key="2">
    <source>
        <dbReference type="EMBL" id="KAL0567965.1"/>
    </source>
</evidence>
<proteinExistence type="predicted"/>
<evidence type="ECO:0000256" key="1">
    <source>
        <dbReference type="SAM" id="Coils"/>
    </source>
</evidence>
<sequence length="300" mass="33104">MNSSNALNNNSHNLANVSNTTNNALAVSPPFEAGTGTVNPSVLLFMPSIETITPVQLANPYSTLQTRDQALTLIQQRNVIDPDSSALLVSLSQSVGSLQAILDDKDQDIERLKKEVFLLNARIEIQKKISDFHKREVASSHQKTAMHQRQVIDMQKELVTLRGDLRKANDQKKEAQQMVSGLLRKVSSIAADAWKGKQGDPTQVFPDIRDSLCALRFEVLATSGQLNVVAGVPADSTVHSAVTRTLRLVDDTIKLLNEVEQAAKSITGNIHNDSSWDKRIRKAARGVRVNSIRDILPRFR</sequence>
<dbReference type="Proteomes" id="UP001465976">
    <property type="component" value="Unassembled WGS sequence"/>
</dbReference>
<feature type="coiled-coil region" evidence="1">
    <location>
        <begin position="151"/>
        <end position="185"/>
    </location>
</feature>
<gene>
    <name evidence="2" type="ORF">V5O48_014027</name>
</gene>
<dbReference type="EMBL" id="JBAHYK010001453">
    <property type="protein sequence ID" value="KAL0567965.1"/>
    <property type="molecule type" value="Genomic_DNA"/>
</dbReference>
<comment type="caution">
    <text evidence="2">The sequence shown here is derived from an EMBL/GenBank/DDBJ whole genome shotgun (WGS) entry which is preliminary data.</text>
</comment>
<keyword evidence="3" id="KW-1185">Reference proteome</keyword>
<keyword evidence="1" id="KW-0175">Coiled coil</keyword>
<name>A0ABR3EYF6_9AGAR</name>
<accession>A0ABR3EYF6</accession>
<organism evidence="2 3">
    <name type="scientific">Marasmius crinis-equi</name>
    <dbReference type="NCBI Taxonomy" id="585013"/>
    <lineage>
        <taxon>Eukaryota</taxon>
        <taxon>Fungi</taxon>
        <taxon>Dikarya</taxon>
        <taxon>Basidiomycota</taxon>
        <taxon>Agaricomycotina</taxon>
        <taxon>Agaricomycetes</taxon>
        <taxon>Agaricomycetidae</taxon>
        <taxon>Agaricales</taxon>
        <taxon>Marasmiineae</taxon>
        <taxon>Marasmiaceae</taxon>
        <taxon>Marasmius</taxon>
    </lineage>
</organism>
<evidence type="ECO:0000313" key="3">
    <source>
        <dbReference type="Proteomes" id="UP001465976"/>
    </source>
</evidence>
<protein>
    <submittedName>
        <fullName evidence="2">Uncharacterized protein</fullName>
    </submittedName>
</protein>